<comment type="caution">
    <text evidence="1">The sequence shown here is derived from an EMBL/GenBank/DDBJ whole genome shotgun (WGS) entry which is preliminary data.</text>
</comment>
<organism evidence="1 2">
    <name type="scientific">Amycolatopsis melonis</name>
    <dbReference type="NCBI Taxonomy" id="3156488"/>
    <lineage>
        <taxon>Bacteria</taxon>
        <taxon>Bacillati</taxon>
        <taxon>Actinomycetota</taxon>
        <taxon>Actinomycetes</taxon>
        <taxon>Pseudonocardiales</taxon>
        <taxon>Pseudonocardiaceae</taxon>
        <taxon>Amycolatopsis</taxon>
    </lineage>
</organism>
<gene>
    <name evidence="1" type="ORF">ABJI51_12070</name>
</gene>
<dbReference type="EMBL" id="JBDZYD010000004">
    <property type="protein sequence ID" value="MEQ0559813.1"/>
    <property type="molecule type" value="Genomic_DNA"/>
</dbReference>
<dbReference type="RefSeq" id="WP_348950166.1">
    <property type="nucleotide sequence ID" value="NZ_JBDZYD010000004.1"/>
</dbReference>
<accession>A0ABV0LBX3</accession>
<protein>
    <submittedName>
        <fullName evidence="1">Uncharacterized protein</fullName>
    </submittedName>
</protein>
<evidence type="ECO:0000313" key="2">
    <source>
        <dbReference type="Proteomes" id="UP001440984"/>
    </source>
</evidence>
<name>A0ABV0LBX3_9PSEU</name>
<dbReference type="Proteomes" id="UP001440984">
    <property type="component" value="Unassembled WGS sequence"/>
</dbReference>
<sequence>MDNREALAWLCEALPVARERAAGTDAEDALAALLAEARAGQDVAGQADALRRRLRLPRTGTSRAGDGGIVGIPGLAGGHPVVEIHGCPHGKCARTWVRQPGVRSPECGLHGGRLQRAGQS</sequence>
<reference evidence="1 2" key="1">
    <citation type="submission" date="2024-05" db="EMBL/GenBank/DDBJ databases">
        <authorList>
            <person name="Zhao H."/>
            <person name="Xu Y."/>
            <person name="Lin S."/>
            <person name="Spain J.C."/>
            <person name="Zhou N.-Y."/>
        </authorList>
    </citation>
    <scope>NUCLEOTIDE SEQUENCE [LARGE SCALE GENOMIC DNA]</scope>
    <source>
        <strain evidence="1 2">NEAU-NG30</strain>
    </source>
</reference>
<proteinExistence type="predicted"/>
<keyword evidence="2" id="KW-1185">Reference proteome</keyword>
<evidence type="ECO:0000313" key="1">
    <source>
        <dbReference type="EMBL" id="MEQ0559813.1"/>
    </source>
</evidence>